<evidence type="ECO:0008006" key="4">
    <source>
        <dbReference type="Google" id="ProtNLM"/>
    </source>
</evidence>
<dbReference type="OrthoDB" id="5502719at2"/>
<dbReference type="EMBL" id="WJIE01000006">
    <property type="protein sequence ID" value="MRG94667.1"/>
    <property type="molecule type" value="Genomic_DNA"/>
</dbReference>
<dbReference type="InterPro" id="IPR028974">
    <property type="entry name" value="TSP_type-3_rpt"/>
</dbReference>
<name>A0A6N7PSN5_9BACT</name>
<keyword evidence="3" id="KW-1185">Reference proteome</keyword>
<dbReference type="Proteomes" id="UP000440224">
    <property type="component" value="Unassembled WGS sequence"/>
</dbReference>
<feature type="compositionally biased region" description="Pro residues" evidence="1">
    <location>
        <begin position="94"/>
        <end position="116"/>
    </location>
</feature>
<dbReference type="RefSeq" id="WP_153821493.1">
    <property type="nucleotide sequence ID" value="NZ_WJIE01000006.1"/>
</dbReference>
<organism evidence="2 3">
    <name type="scientific">Polyangium spumosum</name>
    <dbReference type="NCBI Taxonomy" id="889282"/>
    <lineage>
        <taxon>Bacteria</taxon>
        <taxon>Pseudomonadati</taxon>
        <taxon>Myxococcota</taxon>
        <taxon>Polyangia</taxon>
        <taxon>Polyangiales</taxon>
        <taxon>Polyangiaceae</taxon>
        <taxon>Polyangium</taxon>
    </lineage>
</organism>
<evidence type="ECO:0000313" key="2">
    <source>
        <dbReference type="EMBL" id="MRG94667.1"/>
    </source>
</evidence>
<feature type="compositionally biased region" description="Acidic residues" evidence="1">
    <location>
        <begin position="119"/>
        <end position="142"/>
    </location>
</feature>
<dbReference type="PROSITE" id="PS51257">
    <property type="entry name" value="PROKAR_LIPOPROTEIN"/>
    <property type="match status" value="1"/>
</dbReference>
<reference evidence="2 3" key="1">
    <citation type="submission" date="2019-10" db="EMBL/GenBank/DDBJ databases">
        <title>A soil myxobacterium in the family Polyangiaceae.</title>
        <authorList>
            <person name="Li Y."/>
            <person name="Wang J."/>
        </authorList>
    </citation>
    <scope>NUCLEOTIDE SEQUENCE [LARGE SCALE GENOMIC DNA]</scope>
    <source>
        <strain evidence="2 3">DSM 14734</strain>
    </source>
</reference>
<sequence>MKRINGFRYATAFLATLAAAGCMESSTREGENVGIAEGRVIVACGDLDDDGLCDSIDNCVDTFNPGQQDKDNDGIGDACDFEPEPMPDPDPDPIPDPTPGPHPNPGPKPVPGPPPCVDADNDSLCENTGEDECEDTGPDEIESPVPNHWFVVEKTQKNGTIELVWDTISVGKGKGPGGSYSLEETRGCNCAQIIEALGLGQGLDKHGCPKGIMEKWLEMGEDP</sequence>
<feature type="compositionally biased region" description="Acidic residues" evidence="1">
    <location>
        <begin position="79"/>
        <end position="93"/>
    </location>
</feature>
<protein>
    <recommendedName>
        <fullName evidence="4">Thrombospondin type 3 repeat-containing protein</fullName>
    </recommendedName>
</protein>
<comment type="caution">
    <text evidence="2">The sequence shown here is derived from an EMBL/GenBank/DDBJ whole genome shotgun (WGS) entry which is preliminary data.</text>
</comment>
<gene>
    <name evidence="2" type="ORF">GF068_22495</name>
</gene>
<accession>A0A6N7PSN5</accession>
<dbReference type="GO" id="GO:0005509">
    <property type="term" value="F:calcium ion binding"/>
    <property type="evidence" value="ECO:0007669"/>
    <property type="project" value="InterPro"/>
</dbReference>
<proteinExistence type="predicted"/>
<feature type="region of interest" description="Disordered" evidence="1">
    <location>
        <begin position="63"/>
        <end position="144"/>
    </location>
</feature>
<evidence type="ECO:0000313" key="3">
    <source>
        <dbReference type="Proteomes" id="UP000440224"/>
    </source>
</evidence>
<evidence type="ECO:0000256" key="1">
    <source>
        <dbReference type="SAM" id="MobiDB-lite"/>
    </source>
</evidence>
<dbReference type="AlphaFoldDB" id="A0A6N7PSN5"/>
<dbReference type="Gene3D" id="4.10.1080.10">
    <property type="entry name" value="TSP type-3 repeat"/>
    <property type="match status" value="1"/>
</dbReference>